<comment type="catalytic activity">
    <reaction evidence="14 15">
        <text>N(6)-L-threonylcarbamoyladenosine(37) in tRNA + (sulfur carrier)-SH + AH2 + 2 S-adenosyl-L-methionine = 2-methylsulfanyl-N(6)-L-threonylcarbamoyladenosine(37) in tRNA + (sulfur carrier)-H + 5'-deoxyadenosine + L-methionine + A + S-adenosyl-L-homocysteine + 2 H(+)</text>
        <dbReference type="Rhea" id="RHEA:37075"/>
        <dbReference type="Rhea" id="RHEA-COMP:10163"/>
        <dbReference type="Rhea" id="RHEA-COMP:11092"/>
        <dbReference type="Rhea" id="RHEA-COMP:14737"/>
        <dbReference type="Rhea" id="RHEA-COMP:14739"/>
        <dbReference type="ChEBI" id="CHEBI:13193"/>
        <dbReference type="ChEBI" id="CHEBI:15378"/>
        <dbReference type="ChEBI" id="CHEBI:17319"/>
        <dbReference type="ChEBI" id="CHEBI:17499"/>
        <dbReference type="ChEBI" id="CHEBI:29917"/>
        <dbReference type="ChEBI" id="CHEBI:57844"/>
        <dbReference type="ChEBI" id="CHEBI:57856"/>
        <dbReference type="ChEBI" id="CHEBI:59789"/>
        <dbReference type="ChEBI" id="CHEBI:64428"/>
        <dbReference type="ChEBI" id="CHEBI:74418"/>
        <dbReference type="ChEBI" id="CHEBI:74420"/>
        <dbReference type="EC" id="2.8.4.5"/>
    </reaction>
</comment>
<dbReference type="GO" id="GO:0046872">
    <property type="term" value="F:metal ion binding"/>
    <property type="evidence" value="ECO:0007669"/>
    <property type="project" value="UniProtKB-UniRule"/>
</dbReference>
<dbReference type="Gene3D" id="3.80.30.20">
    <property type="entry name" value="tm_1862 like domain"/>
    <property type="match status" value="1"/>
</dbReference>
<evidence type="ECO:0000256" key="11">
    <source>
        <dbReference type="ARBA" id="ARBA00023004"/>
    </source>
</evidence>
<comment type="function">
    <text evidence="1 15">Catalyzes the methylthiolation of N6-threonylcarbamoyladenosine (t(6)A), leading to the formation of 2-methylthio-N6-threonylcarbamoyladenosine (ms(2)t(6)A) at position 37 in tRNAs that read codons beginning with adenine.</text>
</comment>
<keyword evidence="4 15" id="KW-0004">4Fe-4S</keyword>
<dbReference type="InterPro" id="IPR023404">
    <property type="entry name" value="rSAM_horseshoe"/>
</dbReference>
<protein>
    <recommendedName>
        <fullName evidence="15">tRNA-t(6)A37 methylthiotransferase</fullName>
        <ecNumber evidence="15">2.8.4.5</ecNumber>
    </recommendedName>
</protein>
<dbReference type="SFLD" id="SFLDG01082">
    <property type="entry name" value="B12-binding_domain_containing"/>
    <property type="match status" value="1"/>
</dbReference>
<gene>
    <name evidence="20" type="ORF">PHYEVI_LOCUS8855</name>
</gene>
<evidence type="ECO:0000256" key="16">
    <source>
        <dbReference type="SAM" id="MobiDB-lite"/>
    </source>
</evidence>
<evidence type="ECO:0000256" key="9">
    <source>
        <dbReference type="ARBA" id="ARBA00022723"/>
    </source>
</evidence>
<organism evidence="20 21">
    <name type="scientific">Phyllotreta striolata</name>
    <name type="common">Striped flea beetle</name>
    <name type="synonym">Crioceris striolata</name>
    <dbReference type="NCBI Taxonomy" id="444603"/>
    <lineage>
        <taxon>Eukaryota</taxon>
        <taxon>Metazoa</taxon>
        <taxon>Ecdysozoa</taxon>
        <taxon>Arthropoda</taxon>
        <taxon>Hexapoda</taxon>
        <taxon>Insecta</taxon>
        <taxon>Pterygota</taxon>
        <taxon>Neoptera</taxon>
        <taxon>Endopterygota</taxon>
        <taxon>Coleoptera</taxon>
        <taxon>Polyphaga</taxon>
        <taxon>Cucujiformia</taxon>
        <taxon>Chrysomeloidea</taxon>
        <taxon>Chrysomelidae</taxon>
        <taxon>Galerucinae</taxon>
        <taxon>Alticini</taxon>
        <taxon>Phyllotreta</taxon>
    </lineage>
</organism>
<dbReference type="Pfam" id="PF00919">
    <property type="entry name" value="UPF0004"/>
    <property type="match status" value="1"/>
</dbReference>
<dbReference type="FunFam" id="3.40.50.12160:FF:000005">
    <property type="entry name" value="threonylcarbamoyladenosine tRNA methylthiotransferase isoform X1"/>
    <property type="match status" value="1"/>
</dbReference>
<dbReference type="PROSITE" id="PS01278">
    <property type="entry name" value="MTTASE_RADICAL"/>
    <property type="match status" value="1"/>
</dbReference>
<evidence type="ECO:0000256" key="12">
    <source>
        <dbReference type="ARBA" id="ARBA00023014"/>
    </source>
</evidence>
<dbReference type="InterPro" id="IPR007197">
    <property type="entry name" value="rSAM"/>
</dbReference>
<keyword evidence="12 15" id="KW-0411">Iron-sulfur</keyword>
<feature type="domain" description="TRAM" evidence="17">
    <location>
        <begin position="438"/>
        <end position="500"/>
    </location>
</feature>
<dbReference type="EC" id="2.8.4.5" evidence="15"/>
<keyword evidence="9 15" id="KW-0479">Metal-binding</keyword>
<evidence type="ECO:0000256" key="8">
    <source>
        <dbReference type="ARBA" id="ARBA00022694"/>
    </source>
</evidence>
<dbReference type="NCBIfam" id="TIGR00089">
    <property type="entry name" value="MiaB/RimO family radical SAM methylthiotransferase"/>
    <property type="match status" value="1"/>
</dbReference>
<keyword evidence="13 15" id="KW-0472">Membrane</keyword>
<dbReference type="InterPro" id="IPR020612">
    <property type="entry name" value="Methylthiotransferase_CS"/>
</dbReference>
<dbReference type="InterPro" id="IPR058240">
    <property type="entry name" value="rSAM_sf"/>
</dbReference>
<keyword evidence="21" id="KW-1185">Reference proteome</keyword>
<dbReference type="PROSITE" id="PS50926">
    <property type="entry name" value="TRAM"/>
    <property type="match status" value="1"/>
</dbReference>
<keyword evidence="11 15" id="KW-0408">Iron</keyword>
<feature type="domain" description="MTTase N-terminal" evidence="18">
    <location>
        <begin position="71"/>
        <end position="179"/>
    </location>
</feature>
<dbReference type="PROSITE" id="PS51449">
    <property type="entry name" value="MTTASE_N"/>
    <property type="match status" value="1"/>
</dbReference>
<dbReference type="SUPFAM" id="SSF102114">
    <property type="entry name" value="Radical SAM enzymes"/>
    <property type="match status" value="1"/>
</dbReference>
<evidence type="ECO:0000256" key="10">
    <source>
        <dbReference type="ARBA" id="ARBA00022989"/>
    </source>
</evidence>
<name>A0A9N9XUJ5_PHYSR</name>
<evidence type="ECO:0000256" key="6">
    <source>
        <dbReference type="ARBA" id="ARBA00022691"/>
    </source>
</evidence>
<accession>A0A9N9XUJ5</accession>
<proteinExistence type="inferred from homology"/>
<dbReference type="GO" id="GO:0051539">
    <property type="term" value="F:4 iron, 4 sulfur cluster binding"/>
    <property type="evidence" value="ECO:0007669"/>
    <property type="project" value="UniProtKB-UniRule"/>
</dbReference>
<dbReference type="CDD" id="cd01335">
    <property type="entry name" value="Radical_SAM"/>
    <property type="match status" value="1"/>
</dbReference>
<dbReference type="Pfam" id="PF01938">
    <property type="entry name" value="TRAM"/>
    <property type="match status" value="1"/>
</dbReference>
<keyword evidence="10 15" id="KW-1133">Transmembrane helix</keyword>
<dbReference type="GO" id="GO:0005789">
    <property type="term" value="C:endoplasmic reticulum membrane"/>
    <property type="evidence" value="ECO:0007669"/>
    <property type="project" value="UniProtKB-SubCell"/>
</dbReference>
<sequence length="551" mass="62039">MELQPNSLENGYSAPCNEIIDDIEDLISSQDITPKERYSSRKGVKIQAKRKAKNEPFPTPVPQGDNIPGTQKICVQTWGCAHNSSDSEYMAGQLAAYGYTLTENKHEADLILLNSCTVKSPAEDHFRNEIESAKKSGKHLVLAGCVPQGAPKAQFIQGLSVIGVQQIDRVVEVVEETLKGNTVKLLGTKKENGKKLGGASLLLPKVRRNPLIEIIAINTGCLNQCTYCKTKHARGDLGSYPPEDIVARAVQAFEEGVVEIWLTSEDTGTYGRDIGTSLPELLWKLVEVIPKGCRLRLGMTNPPYILEHLEEIAKIMADDRVYAFLHVPVQSASDGVLSDMKREYCRDDFEHVVEFLKQKVPGITIATDIICGFPTETEKDFEETIDLCEKYKFPVLFINQFYPRPGTPAALMPKVPAQEVKKRTKKLTELFHSYQPYDHKIGEIQQVLATEVSHDKKHYVAHNKFYEQVLIPMKEEYMGKIVKVEIVKATKFSMSGRPLDEIKTPGLREPLQKGKVSGIDVSESIDKKWLYCIVILFISFILRMLWRYSFF</sequence>
<evidence type="ECO:0000259" key="17">
    <source>
        <dbReference type="PROSITE" id="PS50926"/>
    </source>
</evidence>
<dbReference type="InterPro" id="IPR006466">
    <property type="entry name" value="MiaB-like_arc_euk"/>
</dbReference>
<dbReference type="InterPro" id="IPR005839">
    <property type="entry name" value="Methylthiotransferase"/>
</dbReference>
<dbReference type="SFLD" id="SFLDS00029">
    <property type="entry name" value="Radical_SAM"/>
    <property type="match status" value="1"/>
</dbReference>
<dbReference type="SMART" id="SM00729">
    <property type="entry name" value="Elp3"/>
    <property type="match status" value="1"/>
</dbReference>
<keyword evidence="8 15" id="KW-0819">tRNA processing</keyword>
<dbReference type="FunFam" id="3.80.30.20:FF:000002">
    <property type="entry name" value="threonylcarbamoyladenosine tRNA methylthiotransferase isoform X2"/>
    <property type="match status" value="1"/>
</dbReference>
<dbReference type="OrthoDB" id="1730074at2759"/>
<evidence type="ECO:0000256" key="14">
    <source>
        <dbReference type="ARBA" id="ARBA00051661"/>
    </source>
</evidence>
<keyword evidence="6 15" id="KW-0949">S-adenosyl-L-methionine</keyword>
<keyword evidence="5 15" id="KW-0808">Transferase</keyword>
<dbReference type="Pfam" id="PF04055">
    <property type="entry name" value="Radical_SAM"/>
    <property type="match status" value="1"/>
</dbReference>
<evidence type="ECO:0000256" key="7">
    <source>
        <dbReference type="ARBA" id="ARBA00022692"/>
    </source>
</evidence>
<dbReference type="NCBIfam" id="TIGR01578">
    <property type="entry name" value="MiaB-like-B"/>
    <property type="match status" value="1"/>
</dbReference>
<dbReference type="PANTHER" id="PTHR11918:SF45">
    <property type="entry name" value="THREONYLCARBAMOYLADENOSINE TRNA METHYLTHIOTRANSFERASE"/>
    <property type="match status" value="1"/>
</dbReference>
<comment type="similarity">
    <text evidence="3 15">Belongs to the methylthiotransferase family. CDKAL1 subfamily.</text>
</comment>
<dbReference type="AlphaFoldDB" id="A0A9N9XUJ5"/>
<evidence type="ECO:0000256" key="13">
    <source>
        <dbReference type="ARBA" id="ARBA00023136"/>
    </source>
</evidence>
<feature type="compositionally biased region" description="Basic residues" evidence="16">
    <location>
        <begin position="40"/>
        <end position="52"/>
    </location>
</feature>
<dbReference type="GO" id="GO:0035598">
    <property type="term" value="F:tRNA (N(6)-L-threonylcarbamoyladenosine(37)-C(2))-methylthiotransferase activity"/>
    <property type="evidence" value="ECO:0007669"/>
    <property type="project" value="UniProtKB-UniRule"/>
</dbReference>
<keyword evidence="15" id="KW-0256">Endoplasmic reticulum</keyword>
<evidence type="ECO:0000259" key="19">
    <source>
        <dbReference type="PROSITE" id="PS51918"/>
    </source>
</evidence>
<keyword evidence="7 15" id="KW-0812">Transmembrane</keyword>
<feature type="domain" description="Radical SAM core" evidence="19">
    <location>
        <begin position="207"/>
        <end position="438"/>
    </location>
</feature>
<reference evidence="20" key="1">
    <citation type="submission" date="2022-01" db="EMBL/GenBank/DDBJ databases">
        <authorList>
            <person name="King R."/>
        </authorList>
    </citation>
    <scope>NUCLEOTIDE SEQUENCE</scope>
</reference>
<dbReference type="PANTHER" id="PTHR11918">
    <property type="entry name" value="RADICAL SAM PROTEINS"/>
    <property type="match status" value="1"/>
</dbReference>
<evidence type="ECO:0000256" key="3">
    <source>
        <dbReference type="ARBA" id="ARBA00008616"/>
    </source>
</evidence>
<evidence type="ECO:0000256" key="5">
    <source>
        <dbReference type="ARBA" id="ARBA00022679"/>
    </source>
</evidence>
<evidence type="ECO:0000256" key="15">
    <source>
        <dbReference type="RuleBase" id="RU368081"/>
    </source>
</evidence>
<evidence type="ECO:0000256" key="1">
    <source>
        <dbReference type="ARBA" id="ARBA00002399"/>
    </source>
</evidence>
<comment type="subcellular location">
    <subcellularLocation>
        <location evidence="15">Endoplasmic reticulum membrane</location>
        <topology evidence="15">Single-pass membrane protein</topology>
    </subcellularLocation>
    <subcellularLocation>
        <location evidence="2">Membrane</location>
        <topology evidence="2">Single-pass membrane protein</topology>
    </subcellularLocation>
</comment>
<evidence type="ECO:0000313" key="21">
    <source>
        <dbReference type="Proteomes" id="UP001153712"/>
    </source>
</evidence>
<feature type="transmembrane region" description="Helical" evidence="15">
    <location>
        <begin position="528"/>
        <end position="546"/>
    </location>
</feature>
<dbReference type="InterPro" id="IPR006638">
    <property type="entry name" value="Elp3/MiaA/NifB-like_rSAM"/>
</dbReference>
<dbReference type="InterPro" id="IPR013848">
    <property type="entry name" value="Methylthiotransferase_N"/>
</dbReference>
<dbReference type="Gene3D" id="3.40.50.12160">
    <property type="entry name" value="Methylthiotransferase, N-terminal domain"/>
    <property type="match status" value="1"/>
</dbReference>
<dbReference type="InterPro" id="IPR038135">
    <property type="entry name" value="Methylthiotransferase_N_sf"/>
</dbReference>
<dbReference type="InterPro" id="IPR002792">
    <property type="entry name" value="TRAM_dom"/>
</dbReference>
<evidence type="ECO:0000313" key="20">
    <source>
        <dbReference type="EMBL" id="CAG9862544.1"/>
    </source>
</evidence>
<feature type="region of interest" description="Disordered" evidence="16">
    <location>
        <begin position="37"/>
        <end position="65"/>
    </location>
</feature>
<evidence type="ECO:0000259" key="18">
    <source>
        <dbReference type="PROSITE" id="PS51449"/>
    </source>
</evidence>
<dbReference type="EMBL" id="OU900098">
    <property type="protein sequence ID" value="CAG9862544.1"/>
    <property type="molecule type" value="Genomic_DNA"/>
</dbReference>
<evidence type="ECO:0000256" key="4">
    <source>
        <dbReference type="ARBA" id="ARBA00022485"/>
    </source>
</evidence>
<dbReference type="Proteomes" id="UP001153712">
    <property type="component" value="Chromosome 5"/>
</dbReference>
<evidence type="ECO:0000256" key="2">
    <source>
        <dbReference type="ARBA" id="ARBA00004167"/>
    </source>
</evidence>
<comment type="cofactor">
    <cofactor evidence="15">
        <name>[4Fe-4S] cluster</name>
        <dbReference type="ChEBI" id="CHEBI:49883"/>
    </cofactor>
    <text evidence="15">Binds 1 or 2 [4Fe-4S] cluster. One cluster is coordinated with 3 cysteines and an exchangeable S-adenosyl-L-methionine.</text>
</comment>
<dbReference type="PROSITE" id="PS51918">
    <property type="entry name" value="RADICAL_SAM"/>
    <property type="match status" value="1"/>
</dbReference>